<dbReference type="GO" id="GO:0019706">
    <property type="term" value="F:protein-cysteine S-palmitoyltransferase activity"/>
    <property type="evidence" value="ECO:0007669"/>
    <property type="project" value="UniProtKB-EC"/>
</dbReference>
<protein>
    <recommendedName>
        <fullName evidence="11">Palmitoyltransferase</fullName>
        <ecNumber evidence="11">2.3.1.225</ecNumber>
    </recommendedName>
</protein>
<dbReference type="EMBL" id="QEAP01000316">
    <property type="protein sequence ID" value="TPX69500.1"/>
    <property type="molecule type" value="Genomic_DNA"/>
</dbReference>
<proteinExistence type="inferred from homology"/>
<dbReference type="Pfam" id="PF01529">
    <property type="entry name" value="DHHC"/>
    <property type="match status" value="1"/>
</dbReference>
<evidence type="ECO:0000313" key="14">
    <source>
        <dbReference type="EMBL" id="TPX69500.1"/>
    </source>
</evidence>
<dbReference type="GO" id="GO:0005783">
    <property type="term" value="C:endoplasmic reticulum"/>
    <property type="evidence" value="ECO:0007669"/>
    <property type="project" value="TreeGrafter"/>
</dbReference>
<comment type="similarity">
    <text evidence="2 11">Belongs to the DHHC palmitoyltransferase family.</text>
</comment>
<dbReference type="AlphaFoldDB" id="A0A507F1K4"/>
<name>A0A507F1K4_9FUNG</name>
<evidence type="ECO:0000256" key="10">
    <source>
        <dbReference type="ARBA" id="ARBA00048048"/>
    </source>
</evidence>
<feature type="transmembrane region" description="Helical" evidence="11">
    <location>
        <begin position="389"/>
        <end position="413"/>
    </location>
</feature>
<keyword evidence="9 11" id="KW-0012">Acyltransferase</keyword>
<dbReference type="PANTHER" id="PTHR22883">
    <property type="entry name" value="ZINC FINGER DHHC DOMAIN CONTAINING PROTEIN"/>
    <property type="match status" value="1"/>
</dbReference>
<keyword evidence="5 11" id="KW-1133">Transmembrane helix</keyword>
<evidence type="ECO:0000256" key="7">
    <source>
        <dbReference type="ARBA" id="ARBA00023139"/>
    </source>
</evidence>
<dbReference type="InterPro" id="IPR001594">
    <property type="entry name" value="Palmitoyltrfase_DHHC"/>
</dbReference>
<dbReference type="Proteomes" id="UP000320333">
    <property type="component" value="Unassembled WGS sequence"/>
</dbReference>
<organism evidence="14 15">
    <name type="scientific">Chytriomyces confervae</name>
    <dbReference type="NCBI Taxonomy" id="246404"/>
    <lineage>
        <taxon>Eukaryota</taxon>
        <taxon>Fungi</taxon>
        <taxon>Fungi incertae sedis</taxon>
        <taxon>Chytridiomycota</taxon>
        <taxon>Chytridiomycota incertae sedis</taxon>
        <taxon>Chytridiomycetes</taxon>
        <taxon>Chytridiales</taxon>
        <taxon>Chytriomycetaceae</taxon>
        <taxon>Chytriomyces</taxon>
    </lineage>
</organism>
<keyword evidence="15" id="KW-1185">Reference proteome</keyword>
<dbReference type="PROSITE" id="PS50216">
    <property type="entry name" value="DHHC"/>
    <property type="match status" value="1"/>
</dbReference>
<feature type="transmembrane region" description="Helical" evidence="11">
    <location>
        <begin position="203"/>
        <end position="224"/>
    </location>
</feature>
<keyword evidence="8" id="KW-0449">Lipoprotein</keyword>
<feature type="region of interest" description="Disordered" evidence="12">
    <location>
        <begin position="1"/>
        <end position="23"/>
    </location>
</feature>
<keyword evidence="7" id="KW-0564">Palmitate</keyword>
<evidence type="ECO:0000313" key="15">
    <source>
        <dbReference type="Proteomes" id="UP000320333"/>
    </source>
</evidence>
<evidence type="ECO:0000256" key="1">
    <source>
        <dbReference type="ARBA" id="ARBA00004127"/>
    </source>
</evidence>
<accession>A0A507F1K4</accession>
<evidence type="ECO:0000256" key="4">
    <source>
        <dbReference type="ARBA" id="ARBA00022692"/>
    </source>
</evidence>
<keyword evidence="3 11" id="KW-0808">Transferase</keyword>
<comment type="caution">
    <text evidence="14">The sequence shown here is derived from an EMBL/GenBank/DDBJ whole genome shotgun (WGS) entry which is preliminary data.</text>
</comment>
<feature type="transmembrane region" description="Helical" evidence="11">
    <location>
        <begin position="236"/>
        <end position="256"/>
    </location>
</feature>
<comment type="catalytic activity">
    <reaction evidence="10 11">
        <text>L-cysteinyl-[protein] + hexadecanoyl-CoA = S-hexadecanoyl-L-cysteinyl-[protein] + CoA</text>
        <dbReference type="Rhea" id="RHEA:36683"/>
        <dbReference type="Rhea" id="RHEA-COMP:10131"/>
        <dbReference type="Rhea" id="RHEA-COMP:11032"/>
        <dbReference type="ChEBI" id="CHEBI:29950"/>
        <dbReference type="ChEBI" id="CHEBI:57287"/>
        <dbReference type="ChEBI" id="CHEBI:57379"/>
        <dbReference type="ChEBI" id="CHEBI:74151"/>
        <dbReference type="EC" id="2.3.1.225"/>
    </reaction>
</comment>
<dbReference type="GO" id="GO:0005794">
    <property type="term" value="C:Golgi apparatus"/>
    <property type="evidence" value="ECO:0007669"/>
    <property type="project" value="TreeGrafter"/>
</dbReference>
<dbReference type="OrthoDB" id="9909019at2759"/>
<evidence type="ECO:0000256" key="12">
    <source>
        <dbReference type="SAM" id="MobiDB-lite"/>
    </source>
</evidence>
<comment type="subcellular location">
    <subcellularLocation>
        <location evidence="1">Endomembrane system</location>
        <topology evidence="1">Multi-pass membrane protein</topology>
    </subcellularLocation>
</comment>
<keyword evidence="4 11" id="KW-0812">Transmembrane</keyword>
<evidence type="ECO:0000256" key="9">
    <source>
        <dbReference type="ARBA" id="ARBA00023315"/>
    </source>
</evidence>
<gene>
    <name evidence="14" type="ORF">CcCBS67573_g06858</name>
</gene>
<dbReference type="EC" id="2.3.1.225" evidence="11"/>
<feature type="transmembrane region" description="Helical" evidence="11">
    <location>
        <begin position="335"/>
        <end position="361"/>
    </location>
</feature>
<dbReference type="STRING" id="246404.A0A507F1K4"/>
<evidence type="ECO:0000256" key="8">
    <source>
        <dbReference type="ARBA" id="ARBA00023288"/>
    </source>
</evidence>
<dbReference type="PANTHER" id="PTHR22883:SF301">
    <property type="entry name" value="PALMITOYLTRANSFERASE ZDHHC12"/>
    <property type="match status" value="1"/>
</dbReference>
<dbReference type="InterPro" id="IPR039859">
    <property type="entry name" value="PFA4/ZDH16/20/ERF2-like"/>
</dbReference>
<comment type="domain">
    <text evidence="11">The DHHC domain is required for palmitoyltransferase activity.</text>
</comment>
<evidence type="ECO:0000256" key="3">
    <source>
        <dbReference type="ARBA" id="ARBA00022679"/>
    </source>
</evidence>
<evidence type="ECO:0000256" key="5">
    <source>
        <dbReference type="ARBA" id="ARBA00022989"/>
    </source>
</evidence>
<dbReference type="GO" id="GO:0006612">
    <property type="term" value="P:protein targeting to membrane"/>
    <property type="evidence" value="ECO:0007669"/>
    <property type="project" value="TreeGrafter"/>
</dbReference>
<evidence type="ECO:0000256" key="2">
    <source>
        <dbReference type="ARBA" id="ARBA00008574"/>
    </source>
</evidence>
<evidence type="ECO:0000259" key="13">
    <source>
        <dbReference type="Pfam" id="PF01529"/>
    </source>
</evidence>
<evidence type="ECO:0000256" key="11">
    <source>
        <dbReference type="RuleBase" id="RU079119"/>
    </source>
</evidence>
<feature type="domain" description="Palmitoyltransferase DHHC" evidence="13">
    <location>
        <begin position="288"/>
        <end position="429"/>
    </location>
</feature>
<reference evidence="14 15" key="1">
    <citation type="journal article" date="2019" name="Sci. Rep.">
        <title>Comparative genomics of chytrid fungi reveal insights into the obligate biotrophic and pathogenic lifestyle of Synchytrium endobioticum.</title>
        <authorList>
            <person name="van de Vossenberg B.T.L.H."/>
            <person name="Warris S."/>
            <person name="Nguyen H.D.T."/>
            <person name="van Gent-Pelzer M.P.E."/>
            <person name="Joly D.L."/>
            <person name="van de Geest H.C."/>
            <person name="Bonants P.J.M."/>
            <person name="Smith D.S."/>
            <person name="Levesque C.A."/>
            <person name="van der Lee T.A.J."/>
        </authorList>
    </citation>
    <scope>NUCLEOTIDE SEQUENCE [LARGE SCALE GENOMIC DNA]</scope>
    <source>
        <strain evidence="14 15">CBS 675.73</strain>
    </source>
</reference>
<keyword evidence="6 11" id="KW-0472">Membrane</keyword>
<sequence>MDNALVSVRRREATTSADSPSLRVSLKPKRRVQSAQCLQLSTQNDLDMTALPANFHTTESQSQMIQTSAAAEPLCLDKKEILQTASFESSHSLDSVKEPETALFDSTKTVNRWSALEDRAMILQTHRVEPSPQTPRIPTDILCTTQTAPVQIPRSTRVERGTQAKLMKMPLVIISQNQFYGSNKFEPQIFNAWFRRDGWQAPVHALMILHWFSWIILGVGFWGYLGDFIPQLYQQLTLAISITLSTLQFATTIYTMSIDPQDRNVRNSGVPRNLDFVKAIGFPVIDRETLHCGVCNVVVAADTKHCKPCNKCVAVFDHHCPYLSCCIGKANYKTFFVTVLLGTVSSGCFGALSIYAFAAYFTNAELWRNLTLNRFSTSDSLSPEAQYTVLGFTLAYAIFAVGLCLSIGSFLVFHTRLIILKLTTFEYLEITSGSARRWRNGRRIETSVIQKLIRICGETAVKAGQACHCIDTPPPQQTNVVIPPVDVQDRDDFRGDSDFDSLDGVSVDQQSFSKTVRSEMVMSPATAVVVSPRIMEEGLSGSR</sequence>
<evidence type="ECO:0000256" key="6">
    <source>
        <dbReference type="ARBA" id="ARBA00023136"/>
    </source>
</evidence>